<reference evidence="1" key="1">
    <citation type="submission" date="2020-05" db="EMBL/GenBank/DDBJ databases">
        <title>Mycena genomes resolve the evolution of fungal bioluminescence.</title>
        <authorList>
            <person name="Tsai I.J."/>
        </authorList>
    </citation>
    <scope>NUCLEOTIDE SEQUENCE</scope>
    <source>
        <strain evidence="1">CCC161011</strain>
    </source>
</reference>
<dbReference type="EMBL" id="JACAZI010000003">
    <property type="protein sequence ID" value="KAF7365604.1"/>
    <property type="molecule type" value="Genomic_DNA"/>
</dbReference>
<dbReference type="AlphaFoldDB" id="A0A8H7D7Y0"/>
<protein>
    <submittedName>
        <fullName evidence="1">F-box domain-containing protein</fullName>
    </submittedName>
</protein>
<sequence>MMQFQGLSEDNIRSIFSFCDISTVLAVGMANKYLHRLSVDKLVWVDLVDNLRRRGFIDLLSLSDIRSKSQEELVGLVKALLTGPASWNAAPAKSKLPFLARFRSKRTSQPWQAHGQAEISTEYILHPSSMDPSRMAEVKLLPGGKYILIRIRETLECWSMQGKKLIWVYENSSPDSSATTTYIIGFSAEVLDGGDEANIIVCEGLTFNAGAKSVVHILNLNFHTGISTTLFTNSYPFVCHQEPKICGNIACLVWIADNPSSLPKRCCTCILIDWQSMLHLQLADDLWHAREPPTLAYPIRDHVILFAPISSEALKIHLFNITAFSRHWRPITDASQSFPVVNISEVQSIISEPVTQFRDTWKPEFCVFESPLEKGTYRICVYGWRPSSSVLLACSYHLSLPNGTRDAIFWRQRYSQTANFKYFGRVGIPYSGHILGCFRSNNHPGIFHPQADSSQGIEVPQSDSRRAFSHTSTYSGAMIYRERDAVVVTYFK</sequence>
<keyword evidence="2" id="KW-1185">Reference proteome</keyword>
<organism evidence="1 2">
    <name type="scientific">Mycena venus</name>
    <dbReference type="NCBI Taxonomy" id="2733690"/>
    <lineage>
        <taxon>Eukaryota</taxon>
        <taxon>Fungi</taxon>
        <taxon>Dikarya</taxon>
        <taxon>Basidiomycota</taxon>
        <taxon>Agaricomycotina</taxon>
        <taxon>Agaricomycetes</taxon>
        <taxon>Agaricomycetidae</taxon>
        <taxon>Agaricales</taxon>
        <taxon>Marasmiineae</taxon>
        <taxon>Mycenaceae</taxon>
        <taxon>Mycena</taxon>
    </lineage>
</organism>
<evidence type="ECO:0000313" key="1">
    <source>
        <dbReference type="EMBL" id="KAF7365604.1"/>
    </source>
</evidence>
<name>A0A8H7D7Y0_9AGAR</name>
<comment type="caution">
    <text evidence="1">The sequence shown here is derived from an EMBL/GenBank/DDBJ whole genome shotgun (WGS) entry which is preliminary data.</text>
</comment>
<accession>A0A8H7D7Y0</accession>
<evidence type="ECO:0000313" key="2">
    <source>
        <dbReference type="Proteomes" id="UP000620124"/>
    </source>
</evidence>
<dbReference type="Proteomes" id="UP000620124">
    <property type="component" value="Unassembled WGS sequence"/>
</dbReference>
<gene>
    <name evidence="1" type="ORF">MVEN_00433900</name>
</gene>
<proteinExistence type="predicted"/>
<dbReference type="OrthoDB" id="3011686at2759"/>